<dbReference type="Gene3D" id="3.90.1010.20">
    <property type="match status" value="1"/>
</dbReference>
<dbReference type="EMBL" id="VYKK01000030">
    <property type="protein sequence ID" value="KAA8997241.1"/>
    <property type="molecule type" value="Genomic_DNA"/>
</dbReference>
<dbReference type="RefSeq" id="WP_150459706.1">
    <property type="nucleotide sequence ID" value="NZ_VYKK01000030.1"/>
</dbReference>
<feature type="signal peptide" evidence="1">
    <location>
        <begin position="1"/>
        <end position="24"/>
    </location>
</feature>
<sequence length="187" mass="19073">MKKVTAVATSALLLGLLAAGCGNNNDNNNAASSAAPTTAPAASVAPASAAPAASTAPAASVAPAGEYKDGTYEATGEMDAESGWADKAVVTVTNGQISAVKFTGVDKDGNDKQEFSKAGKYGMKEKNPKAQGEWHEEIAKAEEYYMANLGKAPTFDAEGKTDAISGVSIHVGNFWTLADKALESAKQ</sequence>
<dbReference type="PROSITE" id="PS51257">
    <property type="entry name" value="PROKAR_LIPOPROTEIN"/>
    <property type="match status" value="1"/>
</dbReference>
<reference evidence="2 3" key="1">
    <citation type="submission" date="2019-09" db="EMBL/GenBank/DDBJ databases">
        <title>Bacillus ochoae sp. nov., Paenibacillus whitsoniae sp. nov., Paenibacillus spiritus sp. nov. Isolated from the Mars Exploration Rover during spacecraft assembly.</title>
        <authorList>
            <person name="Seuylemezian A."/>
            <person name="Vaishampayan P."/>
        </authorList>
    </citation>
    <scope>NUCLEOTIDE SEQUENCE [LARGE SCALE GENOMIC DNA]</scope>
    <source>
        <strain evidence="2 3">MER_111</strain>
    </source>
</reference>
<protein>
    <submittedName>
        <fullName evidence="2">FMN-binding protein</fullName>
    </submittedName>
</protein>
<dbReference type="OrthoDB" id="384237at2"/>
<dbReference type="AlphaFoldDB" id="A0A5J5FWK1"/>
<dbReference type="Proteomes" id="UP000367750">
    <property type="component" value="Unassembled WGS sequence"/>
</dbReference>
<comment type="caution">
    <text evidence="2">The sequence shown here is derived from an EMBL/GenBank/DDBJ whole genome shotgun (WGS) entry which is preliminary data.</text>
</comment>
<feature type="chain" id="PRO_5039618820" evidence="1">
    <location>
        <begin position="25"/>
        <end position="187"/>
    </location>
</feature>
<evidence type="ECO:0000256" key="1">
    <source>
        <dbReference type="SAM" id="SignalP"/>
    </source>
</evidence>
<evidence type="ECO:0000313" key="2">
    <source>
        <dbReference type="EMBL" id="KAA8997241.1"/>
    </source>
</evidence>
<keyword evidence="3" id="KW-1185">Reference proteome</keyword>
<proteinExistence type="predicted"/>
<gene>
    <name evidence="2" type="ORF">F4V43_18300</name>
</gene>
<evidence type="ECO:0000313" key="3">
    <source>
        <dbReference type="Proteomes" id="UP000367750"/>
    </source>
</evidence>
<accession>A0A5J5FWK1</accession>
<name>A0A5J5FWK1_9BACL</name>
<organism evidence="2 3">
    <name type="scientific">Paenibacillus spiritus</name>
    <dbReference type="NCBI Taxonomy" id="2496557"/>
    <lineage>
        <taxon>Bacteria</taxon>
        <taxon>Bacillati</taxon>
        <taxon>Bacillota</taxon>
        <taxon>Bacilli</taxon>
        <taxon>Bacillales</taxon>
        <taxon>Paenibacillaceae</taxon>
        <taxon>Paenibacillus</taxon>
    </lineage>
</organism>
<keyword evidence="1" id="KW-0732">Signal</keyword>